<dbReference type="Pfam" id="PF07499">
    <property type="entry name" value="RuvA_C"/>
    <property type="match status" value="1"/>
</dbReference>
<comment type="similarity">
    <text evidence="6">Belongs to the RuvA family.</text>
</comment>
<dbReference type="GO" id="GO:0005737">
    <property type="term" value="C:cytoplasm"/>
    <property type="evidence" value="ECO:0007669"/>
    <property type="project" value="UniProtKB-SubCell"/>
</dbReference>
<dbReference type="Proteomes" id="UP001240483">
    <property type="component" value="Unassembled WGS sequence"/>
</dbReference>
<dbReference type="Pfam" id="PF14520">
    <property type="entry name" value="HHH_5"/>
    <property type="match status" value="1"/>
</dbReference>
<dbReference type="InterPro" id="IPR011114">
    <property type="entry name" value="RuvA_C"/>
</dbReference>
<keyword evidence="10" id="KW-1185">Reference proteome</keyword>
<evidence type="ECO:0000256" key="2">
    <source>
        <dbReference type="ARBA" id="ARBA00022763"/>
    </source>
</evidence>
<comment type="domain">
    <text evidence="6">Has three domains with a flexible linker between the domains II and III and assumes an 'L' shape. Domain III is highly mobile and contacts RuvB.</text>
</comment>
<keyword evidence="4 6" id="KW-0233">DNA recombination</keyword>
<dbReference type="NCBIfam" id="TIGR00084">
    <property type="entry name" value="ruvA"/>
    <property type="match status" value="1"/>
</dbReference>
<dbReference type="Gene3D" id="1.10.8.10">
    <property type="entry name" value="DNA helicase RuvA subunit, C-terminal domain"/>
    <property type="match status" value="1"/>
</dbReference>
<feature type="domain" description="Helix-hairpin-helix DNA-binding motif class 1" evidence="7">
    <location>
        <begin position="72"/>
        <end position="91"/>
    </location>
</feature>
<comment type="caution">
    <text evidence="6">Lacks conserved residue(s) required for the propagation of feature annotation.</text>
</comment>
<dbReference type="GO" id="GO:0000400">
    <property type="term" value="F:four-way junction DNA binding"/>
    <property type="evidence" value="ECO:0007669"/>
    <property type="project" value="UniProtKB-UniRule"/>
</dbReference>
<feature type="region of interest" description="Domain III" evidence="6">
    <location>
        <begin position="156"/>
        <end position="212"/>
    </location>
</feature>
<keyword evidence="5 6" id="KW-0234">DNA repair</keyword>
<dbReference type="Gene3D" id="1.10.150.20">
    <property type="entry name" value="5' to 3' exonuclease, C-terminal subdomain"/>
    <property type="match status" value="1"/>
</dbReference>
<organism evidence="8 11">
    <name type="scientific">Pseudoglutamicibacter cumminsii</name>
    <dbReference type="NCBI Taxonomy" id="156979"/>
    <lineage>
        <taxon>Bacteria</taxon>
        <taxon>Bacillati</taxon>
        <taxon>Actinomycetota</taxon>
        <taxon>Actinomycetes</taxon>
        <taxon>Micrococcales</taxon>
        <taxon>Micrococcaceae</taxon>
        <taxon>Pseudoglutamicibacter</taxon>
    </lineage>
</organism>
<name>A0AAP4FCZ2_9MICC</name>
<dbReference type="Gene3D" id="2.40.50.140">
    <property type="entry name" value="Nucleic acid-binding proteins"/>
    <property type="match status" value="1"/>
</dbReference>
<evidence type="ECO:0000256" key="4">
    <source>
        <dbReference type="ARBA" id="ARBA00023172"/>
    </source>
</evidence>
<comment type="subcellular location">
    <subcellularLocation>
        <location evidence="6">Cytoplasm</location>
    </subcellularLocation>
</comment>
<comment type="subunit">
    <text evidence="6">Homotetramer. Forms an RuvA(8)-RuvB(12)-Holliday junction (HJ) complex. HJ DNA is sandwiched between 2 RuvA tetramers; dsDNA enters through RuvA and exits via RuvB. An RuvB hexamer assembles on each DNA strand where it exits the tetramer. Each RuvB hexamer is contacted by two RuvA subunits (via domain III) on 2 adjacent RuvB subunits; this complex drives branch migration. In the full resolvosome a probable DNA-RuvA(4)-RuvB(12)-RuvC(2) complex forms which resolves the HJ.</text>
</comment>
<keyword evidence="2 6" id="KW-0227">DNA damage</keyword>
<sequence>MISQLRGTVVALNLNSVVLDVNGVGYLVNAVPRTLGELTVGEEATLPTSLVVREDSMTLFGFSTVRDRDVFEIITTVSGIGPKLGLAILAVHSADELAAAVQSEDTKALTRVSGVGPKSASRIILELKGKLTLSADVPAEQSPAPETEADALARAAEAQVVEGLTGLGWTEKEAKKVLAATLKAQPELAGASVPELLRATLRGVGAGTGIRS</sequence>
<dbReference type="InterPro" id="IPR012340">
    <property type="entry name" value="NA-bd_OB-fold"/>
</dbReference>
<dbReference type="GO" id="GO:0006310">
    <property type="term" value="P:DNA recombination"/>
    <property type="evidence" value="ECO:0007669"/>
    <property type="project" value="UniProtKB-UniRule"/>
</dbReference>
<dbReference type="InterPro" id="IPR003583">
    <property type="entry name" value="Hlx-hairpin-Hlx_DNA-bd_motif"/>
</dbReference>
<dbReference type="CDD" id="cd14332">
    <property type="entry name" value="UBA_RuvA_C"/>
    <property type="match status" value="1"/>
</dbReference>
<dbReference type="InterPro" id="IPR000085">
    <property type="entry name" value="RuvA"/>
</dbReference>
<dbReference type="RefSeq" id="WP_109303005.1">
    <property type="nucleotide sequence ID" value="NZ_JASODW010000001.1"/>
</dbReference>
<evidence type="ECO:0000256" key="6">
    <source>
        <dbReference type="HAMAP-Rule" id="MF_00031"/>
    </source>
</evidence>
<evidence type="ECO:0000313" key="8">
    <source>
        <dbReference type="EMBL" id="MDK6274199.1"/>
    </source>
</evidence>
<comment type="caution">
    <text evidence="8">The sequence shown here is derived from an EMBL/GenBank/DDBJ whole genome shotgun (WGS) entry which is preliminary data.</text>
</comment>
<evidence type="ECO:0000256" key="1">
    <source>
        <dbReference type="ARBA" id="ARBA00022490"/>
    </source>
</evidence>
<evidence type="ECO:0000313" key="11">
    <source>
        <dbReference type="Proteomes" id="UP001240483"/>
    </source>
</evidence>
<dbReference type="GO" id="GO:0048476">
    <property type="term" value="C:Holliday junction resolvase complex"/>
    <property type="evidence" value="ECO:0007669"/>
    <property type="project" value="UniProtKB-UniRule"/>
</dbReference>
<proteinExistence type="inferred from homology"/>
<dbReference type="Proteomes" id="UP000245514">
    <property type="component" value="Unassembled WGS sequence"/>
</dbReference>
<keyword evidence="1 6" id="KW-0963">Cytoplasm</keyword>
<comment type="function">
    <text evidence="6">The RuvA-RuvB-RuvC complex processes Holliday junction (HJ) DNA during genetic recombination and DNA repair, while the RuvA-RuvB complex plays an important role in the rescue of blocked DNA replication forks via replication fork reversal (RFR). RuvA specifically binds to HJ cruciform DNA, conferring on it an open structure. The RuvB hexamer acts as an ATP-dependent pump, pulling dsDNA into and through the RuvAB complex. HJ branch migration allows RuvC to scan DNA until it finds its consensus sequence, where it cleaves and resolves the cruciform DNA.</text>
</comment>
<dbReference type="AlphaFoldDB" id="A0AAP4FCZ2"/>
<dbReference type="SUPFAM" id="SSF50249">
    <property type="entry name" value="Nucleic acid-binding proteins"/>
    <property type="match status" value="1"/>
</dbReference>
<dbReference type="SMART" id="SM00278">
    <property type="entry name" value="HhH1"/>
    <property type="match status" value="2"/>
</dbReference>
<gene>
    <name evidence="6 8" type="primary">ruvA</name>
    <name evidence="9" type="ORF">CAY35_01420</name>
    <name evidence="8" type="ORF">QP116_00255</name>
</gene>
<feature type="domain" description="Helix-hairpin-helix DNA-binding motif class 1" evidence="7">
    <location>
        <begin position="107"/>
        <end position="126"/>
    </location>
</feature>
<keyword evidence="3 6" id="KW-0238">DNA-binding</keyword>
<keyword evidence="8" id="KW-0378">Hydrolase</keyword>
<evidence type="ECO:0000313" key="9">
    <source>
        <dbReference type="EMBL" id="PWI28746.1"/>
    </source>
</evidence>
<dbReference type="EMBL" id="JASODW010000001">
    <property type="protein sequence ID" value="MDK6274199.1"/>
    <property type="molecule type" value="Genomic_DNA"/>
</dbReference>
<evidence type="ECO:0000259" key="7">
    <source>
        <dbReference type="SMART" id="SM00278"/>
    </source>
</evidence>
<dbReference type="GO" id="GO:0016787">
    <property type="term" value="F:hydrolase activity"/>
    <property type="evidence" value="ECO:0007669"/>
    <property type="project" value="UniProtKB-KW"/>
</dbReference>
<evidence type="ECO:0000256" key="5">
    <source>
        <dbReference type="ARBA" id="ARBA00023204"/>
    </source>
</evidence>
<accession>A0AAP4FCZ2</accession>
<protein>
    <recommendedName>
        <fullName evidence="6">Holliday junction branch migration complex subunit RuvA</fullName>
    </recommendedName>
</protein>
<dbReference type="Pfam" id="PF01330">
    <property type="entry name" value="RuvA_N"/>
    <property type="match status" value="1"/>
</dbReference>
<dbReference type="SUPFAM" id="SSF47781">
    <property type="entry name" value="RuvA domain 2-like"/>
    <property type="match status" value="1"/>
</dbReference>
<dbReference type="SUPFAM" id="SSF46929">
    <property type="entry name" value="DNA helicase RuvA subunit, C-terminal domain"/>
    <property type="match status" value="1"/>
</dbReference>
<dbReference type="HAMAP" id="MF_00031">
    <property type="entry name" value="DNA_HJ_migration_RuvA"/>
    <property type="match status" value="1"/>
</dbReference>
<reference evidence="8" key="2">
    <citation type="submission" date="2023-05" db="EMBL/GenBank/DDBJ databases">
        <title>Cataloging the Phylogenetic Diversity of Human Bladder Bacteria.</title>
        <authorList>
            <person name="Du J."/>
        </authorList>
    </citation>
    <scope>NUCLEOTIDE SEQUENCE</scope>
    <source>
        <strain evidence="8">UMB9978</strain>
    </source>
</reference>
<dbReference type="EMBL" id="QFWG01000001">
    <property type="protein sequence ID" value="PWI28746.1"/>
    <property type="molecule type" value="Genomic_DNA"/>
</dbReference>
<dbReference type="GO" id="GO:0005524">
    <property type="term" value="F:ATP binding"/>
    <property type="evidence" value="ECO:0007669"/>
    <property type="project" value="InterPro"/>
</dbReference>
<dbReference type="GO" id="GO:0006281">
    <property type="term" value="P:DNA repair"/>
    <property type="evidence" value="ECO:0007669"/>
    <property type="project" value="UniProtKB-UniRule"/>
</dbReference>
<dbReference type="GO" id="GO:0009378">
    <property type="term" value="F:four-way junction helicase activity"/>
    <property type="evidence" value="ECO:0007669"/>
    <property type="project" value="InterPro"/>
</dbReference>
<dbReference type="InterPro" id="IPR036267">
    <property type="entry name" value="RuvA_C_sf"/>
</dbReference>
<dbReference type="InterPro" id="IPR010994">
    <property type="entry name" value="RuvA_2-like"/>
</dbReference>
<evidence type="ECO:0000256" key="3">
    <source>
        <dbReference type="ARBA" id="ARBA00023125"/>
    </source>
</evidence>
<evidence type="ECO:0000313" key="10">
    <source>
        <dbReference type="Proteomes" id="UP000245514"/>
    </source>
</evidence>
<reference evidence="9 10" key="1">
    <citation type="submission" date="2018-05" db="EMBL/GenBank/DDBJ databases">
        <title>Draft Genome Sequence of Arthrobacter cumminsii IME1328, Isolated from a Patient Who Suffered from Foot Ulcers in China.</title>
        <authorList>
            <person name="Li M."/>
            <person name="Jiang Z."/>
            <person name="Sun Q."/>
            <person name="Tong Y."/>
        </authorList>
    </citation>
    <scope>NUCLEOTIDE SEQUENCE [LARGE SCALE GENOMIC DNA]</scope>
    <source>
        <strain evidence="9 10">IME1328</strain>
    </source>
</reference>
<dbReference type="InterPro" id="IPR013849">
    <property type="entry name" value="DNA_helicase_Holl-junc_RuvA_I"/>
</dbReference>
<dbReference type="GO" id="GO:0009379">
    <property type="term" value="C:Holliday junction helicase complex"/>
    <property type="evidence" value="ECO:0007669"/>
    <property type="project" value="InterPro"/>
</dbReference>